<dbReference type="EMBL" id="ONZQ02000019">
    <property type="protein sequence ID" value="SPO07250.1"/>
    <property type="molecule type" value="Genomic_DNA"/>
</dbReference>
<comment type="caution">
    <text evidence="5">The sequence shown here is derived from an EMBL/GenBank/DDBJ whole genome shotgun (WGS) entry which is preliminary data.</text>
</comment>
<protein>
    <submittedName>
        <fullName evidence="5">Related to acetylxylan esterase</fullName>
    </submittedName>
</protein>
<sequence length="258" mass="27279">MGFLLAALLLASTAYARDIKCAPGLQIFVARGTNEPPGPGASGLLAEAVVDKIPGSAFEAIDYPASDEDPVYFDSVRNGTDAVRQSLIDYSGACPDGKISLFGYSQGAQVTANALSGTTIAWSPYPESLKNLDSLDARITKNIVAVALFGDPTLSPNAKYRKGTADVNRQGIFHRQDPSGLDALGDRLVSYCDTGDVFCDAGSDPNIPAHLHYLENYSTEILDFIVRQYEGGAPDSSPSATPGDAQSGAMRRARVPGW</sequence>
<dbReference type="AlphaFoldDB" id="A0AAE8N6N3"/>
<dbReference type="Gene3D" id="3.40.50.1820">
    <property type="entry name" value="alpha/beta hydrolase"/>
    <property type="match status" value="1"/>
</dbReference>
<dbReference type="InterPro" id="IPR000675">
    <property type="entry name" value="Cutinase/axe"/>
</dbReference>
<dbReference type="PANTHER" id="PTHR33630">
    <property type="entry name" value="CUTINASE RV1984C-RELATED-RELATED"/>
    <property type="match status" value="1"/>
</dbReference>
<dbReference type="GO" id="GO:0052689">
    <property type="term" value="F:carboxylic ester hydrolase activity"/>
    <property type="evidence" value="ECO:0007669"/>
    <property type="project" value="UniProtKB-ARBA"/>
</dbReference>
<name>A0AAE8N6N3_9PEZI</name>
<evidence type="ECO:0000313" key="5">
    <source>
        <dbReference type="EMBL" id="SPO07250.1"/>
    </source>
</evidence>
<feature type="signal peptide" evidence="4">
    <location>
        <begin position="1"/>
        <end position="16"/>
    </location>
</feature>
<keyword evidence="1" id="KW-0378">Hydrolase</keyword>
<dbReference type="Pfam" id="PF01083">
    <property type="entry name" value="Cutinase"/>
    <property type="match status" value="1"/>
</dbReference>
<evidence type="ECO:0000313" key="6">
    <source>
        <dbReference type="Proteomes" id="UP001187682"/>
    </source>
</evidence>
<keyword evidence="6" id="KW-1185">Reference proteome</keyword>
<dbReference type="Proteomes" id="UP001187682">
    <property type="component" value="Unassembled WGS sequence"/>
</dbReference>
<reference evidence="5" key="1">
    <citation type="submission" date="2018-03" db="EMBL/GenBank/DDBJ databases">
        <authorList>
            <person name="Guldener U."/>
        </authorList>
    </citation>
    <scope>NUCLEOTIDE SEQUENCE</scope>
</reference>
<keyword evidence="2" id="KW-1015">Disulfide bond</keyword>
<dbReference type="InterPro" id="IPR029058">
    <property type="entry name" value="AB_hydrolase_fold"/>
</dbReference>
<feature type="chain" id="PRO_5041982029" evidence="4">
    <location>
        <begin position="17"/>
        <end position="258"/>
    </location>
</feature>
<accession>A0AAE8N6N3</accession>
<evidence type="ECO:0000256" key="3">
    <source>
        <dbReference type="SAM" id="MobiDB-lite"/>
    </source>
</evidence>
<dbReference type="PANTHER" id="PTHR33630:SF9">
    <property type="entry name" value="CUTINASE 4"/>
    <property type="match status" value="1"/>
</dbReference>
<evidence type="ECO:0000256" key="4">
    <source>
        <dbReference type="SAM" id="SignalP"/>
    </source>
</evidence>
<dbReference type="SUPFAM" id="SSF53474">
    <property type="entry name" value="alpha/beta-Hydrolases"/>
    <property type="match status" value="1"/>
</dbReference>
<proteinExistence type="predicted"/>
<evidence type="ECO:0000256" key="2">
    <source>
        <dbReference type="ARBA" id="ARBA00023157"/>
    </source>
</evidence>
<organism evidence="5 6">
    <name type="scientific">Cephalotrichum gorgonifer</name>
    <dbReference type="NCBI Taxonomy" id="2041049"/>
    <lineage>
        <taxon>Eukaryota</taxon>
        <taxon>Fungi</taxon>
        <taxon>Dikarya</taxon>
        <taxon>Ascomycota</taxon>
        <taxon>Pezizomycotina</taxon>
        <taxon>Sordariomycetes</taxon>
        <taxon>Hypocreomycetidae</taxon>
        <taxon>Microascales</taxon>
        <taxon>Microascaceae</taxon>
        <taxon>Cephalotrichum</taxon>
    </lineage>
</organism>
<feature type="region of interest" description="Disordered" evidence="3">
    <location>
        <begin position="232"/>
        <end position="258"/>
    </location>
</feature>
<keyword evidence="4" id="KW-0732">Signal</keyword>
<dbReference type="SMART" id="SM01110">
    <property type="entry name" value="Cutinase"/>
    <property type="match status" value="1"/>
</dbReference>
<evidence type="ECO:0000256" key="1">
    <source>
        <dbReference type="ARBA" id="ARBA00022801"/>
    </source>
</evidence>
<gene>
    <name evidence="5" type="ORF">DNG_09944</name>
</gene>